<evidence type="ECO:0000313" key="4">
    <source>
        <dbReference type="Proteomes" id="UP000244173"/>
    </source>
</evidence>
<keyword evidence="4" id="KW-1185">Reference proteome</keyword>
<dbReference type="InterPro" id="IPR019223">
    <property type="entry name" value="DUF2147"/>
</dbReference>
<dbReference type="STRING" id="1122240.GCA_000620105_02614"/>
<accession>A0A2S0PBZ3</accession>
<feature type="signal peptide" evidence="1">
    <location>
        <begin position="1"/>
        <end position="20"/>
    </location>
</feature>
<dbReference type="OrthoDB" id="9814399at2"/>
<dbReference type="Gene3D" id="2.40.128.520">
    <property type="match status" value="1"/>
</dbReference>
<name>A0A2S0PBZ3_9NEIS</name>
<dbReference type="KEGG" id="maer:DAI18_13070"/>
<dbReference type="PANTHER" id="PTHR36919:SF3">
    <property type="entry name" value="BLL5882 PROTEIN"/>
    <property type="match status" value="1"/>
</dbReference>
<evidence type="ECO:0000256" key="1">
    <source>
        <dbReference type="SAM" id="SignalP"/>
    </source>
</evidence>
<dbReference type="Proteomes" id="UP000244173">
    <property type="component" value="Chromosome"/>
</dbReference>
<gene>
    <name evidence="3" type="ORF">DAI18_13070</name>
</gene>
<dbReference type="EMBL" id="CP028519">
    <property type="protein sequence ID" value="AVY94865.1"/>
    <property type="molecule type" value="Genomic_DNA"/>
</dbReference>
<dbReference type="Pfam" id="PF09917">
    <property type="entry name" value="DUF2147"/>
    <property type="match status" value="1"/>
</dbReference>
<dbReference type="PANTHER" id="PTHR36919">
    <property type="entry name" value="BLR1215 PROTEIN"/>
    <property type="match status" value="1"/>
</dbReference>
<feature type="chain" id="PRO_5015440723" evidence="1">
    <location>
        <begin position="21"/>
        <end position="141"/>
    </location>
</feature>
<organism evidence="3 4">
    <name type="scientific">Microvirgula aerodenitrificans</name>
    <dbReference type="NCBI Taxonomy" id="57480"/>
    <lineage>
        <taxon>Bacteria</taxon>
        <taxon>Pseudomonadati</taxon>
        <taxon>Pseudomonadota</taxon>
        <taxon>Betaproteobacteria</taxon>
        <taxon>Neisseriales</taxon>
        <taxon>Aquaspirillaceae</taxon>
        <taxon>Microvirgula</taxon>
    </lineage>
</organism>
<reference evidence="3 4" key="1">
    <citation type="submission" date="2018-04" db="EMBL/GenBank/DDBJ databases">
        <title>Denitrifier Microvirgula.</title>
        <authorList>
            <person name="Anderson E."/>
            <person name="Jang J."/>
            <person name="Ishii S."/>
        </authorList>
    </citation>
    <scope>NUCLEOTIDE SEQUENCE [LARGE SCALE GENOMIC DNA]</scope>
    <source>
        <strain evidence="3 4">BE2.4</strain>
    </source>
</reference>
<proteinExistence type="predicted"/>
<dbReference type="RefSeq" id="WP_107889642.1">
    <property type="nucleotide sequence ID" value="NZ_CP028519.1"/>
</dbReference>
<keyword evidence="1" id="KW-0732">Signal</keyword>
<sequence length="141" mass="15573">MKKIAAALMGTLLLVGLARADEAIVGTWKTIDDETRQPKALVQITDNGGEYQGRIVKLFHNPDARCDQCDGDRKDKPIQGMTILWGLKKSGDSYEGGKILDPKKGKIYSSKARLQDGGKKLEVRGFLGVSLLGRTQTWERQ</sequence>
<evidence type="ECO:0000313" key="3">
    <source>
        <dbReference type="EMBL" id="AVY94865.1"/>
    </source>
</evidence>
<evidence type="ECO:0000259" key="2">
    <source>
        <dbReference type="Pfam" id="PF09917"/>
    </source>
</evidence>
<dbReference type="AlphaFoldDB" id="A0A2S0PBZ3"/>
<protein>
    <submittedName>
        <fullName evidence="3">DUF2147 domain-containing protein</fullName>
    </submittedName>
</protein>
<feature type="domain" description="DUF2147" evidence="2">
    <location>
        <begin position="26"/>
        <end position="140"/>
    </location>
</feature>